<organism evidence="2 3">
    <name type="scientific">Rhizopus azygosporus</name>
    <name type="common">Rhizopus microsporus var. azygosporus</name>
    <dbReference type="NCBI Taxonomy" id="86630"/>
    <lineage>
        <taxon>Eukaryota</taxon>
        <taxon>Fungi</taxon>
        <taxon>Fungi incertae sedis</taxon>
        <taxon>Mucoromycota</taxon>
        <taxon>Mucoromycotina</taxon>
        <taxon>Mucoromycetes</taxon>
        <taxon>Mucorales</taxon>
        <taxon>Mucorineae</taxon>
        <taxon>Rhizopodaceae</taxon>
        <taxon>Rhizopus</taxon>
    </lineage>
</organism>
<accession>A0A367K6B4</accession>
<evidence type="ECO:0000256" key="1">
    <source>
        <dbReference type="SAM" id="MobiDB-lite"/>
    </source>
</evidence>
<dbReference type="EMBL" id="PJQL01000255">
    <property type="protein sequence ID" value="RCH97710.1"/>
    <property type="molecule type" value="Genomic_DNA"/>
</dbReference>
<feature type="region of interest" description="Disordered" evidence="1">
    <location>
        <begin position="81"/>
        <end position="101"/>
    </location>
</feature>
<sequence>MGQVKTITMTIDTISTLATTKDISSVKPTLPSIRSLKLLPPQKDDDVKVIQCKPKTFRTVSDNWTFITPMDHHVMKPLKIEKRGRKPKSGQYYSVWNPRQS</sequence>
<name>A0A367K6B4_RHIAZ</name>
<dbReference type="OrthoDB" id="10292866at2759"/>
<keyword evidence="3" id="KW-1185">Reference proteome</keyword>
<reference evidence="2 3" key="1">
    <citation type="journal article" date="2018" name="G3 (Bethesda)">
        <title>Phylogenetic and Phylogenomic Definition of Rhizopus Species.</title>
        <authorList>
            <person name="Gryganskyi A.P."/>
            <person name="Golan J."/>
            <person name="Dolatabadi S."/>
            <person name="Mondo S."/>
            <person name="Robb S."/>
            <person name="Idnurm A."/>
            <person name="Muszewska A."/>
            <person name="Steczkiewicz K."/>
            <person name="Masonjones S."/>
            <person name="Liao H.L."/>
            <person name="Gajdeczka M.T."/>
            <person name="Anike F."/>
            <person name="Vuek A."/>
            <person name="Anishchenko I.M."/>
            <person name="Voigt K."/>
            <person name="de Hoog G.S."/>
            <person name="Smith M.E."/>
            <person name="Heitman J."/>
            <person name="Vilgalys R."/>
            <person name="Stajich J.E."/>
        </authorList>
    </citation>
    <scope>NUCLEOTIDE SEQUENCE [LARGE SCALE GENOMIC DNA]</scope>
    <source>
        <strain evidence="2 3">CBS 357.93</strain>
    </source>
</reference>
<gene>
    <name evidence="2" type="ORF">CU097_010314</name>
</gene>
<dbReference type="Proteomes" id="UP000252139">
    <property type="component" value="Unassembled WGS sequence"/>
</dbReference>
<comment type="caution">
    <text evidence="2">The sequence shown here is derived from an EMBL/GenBank/DDBJ whole genome shotgun (WGS) entry which is preliminary data.</text>
</comment>
<protein>
    <submittedName>
        <fullName evidence="2">Uncharacterized protein</fullName>
    </submittedName>
</protein>
<dbReference type="AlphaFoldDB" id="A0A367K6B4"/>
<evidence type="ECO:0000313" key="2">
    <source>
        <dbReference type="EMBL" id="RCH97710.1"/>
    </source>
</evidence>
<proteinExistence type="predicted"/>
<evidence type="ECO:0000313" key="3">
    <source>
        <dbReference type="Proteomes" id="UP000252139"/>
    </source>
</evidence>
<feature type="compositionally biased region" description="Polar residues" evidence="1">
    <location>
        <begin position="91"/>
        <end position="101"/>
    </location>
</feature>